<feature type="domain" description="Urease accessory protein UreH-like transmembrane" evidence="2">
    <location>
        <begin position="12"/>
        <end position="215"/>
    </location>
</feature>
<keyword evidence="1" id="KW-0812">Transmembrane</keyword>
<dbReference type="PANTHER" id="PTHR42208">
    <property type="entry name" value="HEAVY METAL TRANSPORTER-RELATED"/>
    <property type="match status" value="1"/>
</dbReference>
<comment type="caution">
    <text evidence="3">The sequence shown here is derived from an EMBL/GenBank/DDBJ whole genome shotgun (WGS) entry which is preliminary data.</text>
</comment>
<dbReference type="InterPro" id="IPR039447">
    <property type="entry name" value="UreH-like_TM_dom"/>
</dbReference>
<reference evidence="3 4" key="1">
    <citation type="submission" date="2019-11" db="EMBL/GenBank/DDBJ databases">
        <title>Identification of a novel strain.</title>
        <authorList>
            <person name="Xu Q."/>
            <person name="Wang G."/>
        </authorList>
    </citation>
    <scope>NUCLEOTIDE SEQUENCE [LARGE SCALE GENOMIC DNA]</scope>
    <source>
        <strain evidence="4">xq</strain>
    </source>
</reference>
<keyword evidence="1" id="KW-1133">Transmembrane helix</keyword>
<keyword evidence="4" id="KW-1185">Reference proteome</keyword>
<dbReference type="EMBL" id="WMBQ01000001">
    <property type="protein sequence ID" value="MTD92742.1"/>
    <property type="molecule type" value="Genomic_DNA"/>
</dbReference>
<dbReference type="RefSeq" id="WP_154737336.1">
    <property type="nucleotide sequence ID" value="NZ_WMBQ01000001.1"/>
</dbReference>
<gene>
    <name evidence="3" type="ORF">GIW81_00140</name>
</gene>
<feature type="transmembrane region" description="Helical" evidence="1">
    <location>
        <begin position="89"/>
        <end position="113"/>
    </location>
</feature>
<feature type="transmembrane region" description="Helical" evidence="1">
    <location>
        <begin position="202"/>
        <end position="221"/>
    </location>
</feature>
<keyword evidence="1" id="KW-0472">Membrane</keyword>
<sequence length="269" mass="27730">MDAIALIALNGLALGLSSTLHCAGMCGAISCSLLLAQEPASHRSLRAAFALTHAGRVAAYTVAGATVGAIGAPAIGALDRDVAFRLLQWAGAASIVWIGLSTGGLVPSISIIDRGLTSIADTVARVHIGAQRRMFVPLLSGFAWGLMPCAMVYAALFTAMLTGSAVGGAIVMSAFGIGTLPGLIAASFGFRRLARVSQSRPQRIAAGLALAAFGVASVLIVHPHAAYLCLPERVTGVRDKDAMSAIDRHQSAPRTAQLRFVQKPKTDHP</sequence>
<feature type="transmembrane region" description="Helical" evidence="1">
    <location>
        <begin position="12"/>
        <end position="36"/>
    </location>
</feature>
<dbReference type="Pfam" id="PF13386">
    <property type="entry name" value="DsbD_2"/>
    <property type="match status" value="1"/>
</dbReference>
<evidence type="ECO:0000313" key="3">
    <source>
        <dbReference type="EMBL" id="MTD92742.1"/>
    </source>
</evidence>
<evidence type="ECO:0000313" key="4">
    <source>
        <dbReference type="Proteomes" id="UP000440694"/>
    </source>
</evidence>
<feature type="transmembrane region" description="Helical" evidence="1">
    <location>
        <begin position="168"/>
        <end position="190"/>
    </location>
</feature>
<evidence type="ECO:0000259" key="2">
    <source>
        <dbReference type="Pfam" id="PF13386"/>
    </source>
</evidence>
<name>A0A6I3KGG3_9HYPH</name>
<dbReference type="AlphaFoldDB" id="A0A6I3KGG3"/>
<dbReference type="Proteomes" id="UP000440694">
    <property type="component" value="Unassembled WGS sequence"/>
</dbReference>
<accession>A0A6I3KGG3</accession>
<dbReference type="PANTHER" id="PTHR42208:SF1">
    <property type="entry name" value="HEAVY METAL TRANSPORTER"/>
    <property type="match status" value="1"/>
</dbReference>
<feature type="transmembrane region" description="Helical" evidence="1">
    <location>
        <begin position="57"/>
        <end position="77"/>
    </location>
</feature>
<organism evidence="3 4">
    <name type="scientific">Hyphomicrobium album</name>
    <dbReference type="NCBI Taxonomy" id="2665159"/>
    <lineage>
        <taxon>Bacteria</taxon>
        <taxon>Pseudomonadati</taxon>
        <taxon>Pseudomonadota</taxon>
        <taxon>Alphaproteobacteria</taxon>
        <taxon>Hyphomicrobiales</taxon>
        <taxon>Hyphomicrobiaceae</taxon>
        <taxon>Hyphomicrobium</taxon>
    </lineage>
</organism>
<feature type="transmembrane region" description="Helical" evidence="1">
    <location>
        <begin position="134"/>
        <end position="156"/>
    </location>
</feature>
<proteinExistence type="predicted"/>
<evidence type="ECO:0000256" key="1">
    <source>
        <dbReference type="SAM" id="Phobius"/>
    </source>
</evidence>
<protein>
    <recommendedName>
        <fullName evidence="2">Urease accessory protein UreH-like transmembrane domain-containing protein</fullName>
    </recommendedName>
</protein>